<accession>A0A5J5AK14</accession>
<evidence type="ECO:0000256" key="2">
    <source>
        <dbReference type="ARBA" id="ARBA00012695"/>
    </source>
</evidence>
<organism evidence="7 8">
    <name type="scientific">Nyssa sinensis</name>
    <dbReference type="NCBI Taxonomy" id="561372"/>
    <lineage>
        <taxon>Eukaryota</taxon>
        <taxon>Viridiplantae</taxon>
        <taxon>Streptophyta</taxon>
        <taxon>Embryophyta</taxon>
        <taxon>Tracheophyta</taxon>
        <taxon>Spermatophyta</taxon>
        <taxon>Magnoliopsida</taxon>
        <taxon>eudicotyledons</taxon>
        <taxon>Gunneridae</taxon>
        <taxon>Pentapetalae</taxon>
        <taxon>asterids</taxon>
        <taxon>Cornales</taxon>
        <taxon>Nyssaceae</taxon>
        <taxon>Nyssa</taxon>
    </lineage>
</organism>
<dbReference type="AlphaFoldDB" id="A0A5J5AK14"/>
<dbReference type="InterPro" id="IPR029041">
    <property type="entry name" value="FAD-linked_oxidoreductase-like"/>
</dbReference>
<keyword evidence="8" id="KW-1185">Reference proteome</keyword>
<keyword evidence="5" id="KW-0285">Flavoprotein</keyword>
<dbReference type="GO" id="GO:0071949">
    <property type="term" value="F:FAD binding"/>
    <property type="evidence" value="ECO:0007669"/>
    <property type="project" value="TreeGrafter"/>
</dbReference>
<evidence type="ECO:0000256" key="4">
    <source>
        <dbReference type="ARBA" id="ARBA00023062"/>
    </source>
</evidence>
<dbReference type="OrthoDB" id="5464at2759"/>
<comment type="cofactor">
    <cofactor evidence="5">
        <name>FAD</name>
        <dbReference type="ChEBI" id="CHEBI:57692"/>
    </cofactor>
</comment>
<dbReference type="Pfam" id="PF01619">
    <property type="entry name" value="Pro_dh"/>
    <property type="match status" value="1"/>
</dbReference>
<dbReference type="Proteomes" id="UP000325577">
    <property type="component" value="Linkage Group LG2"/>
</dbReference>
<sequence>MATRVVSPKLLQNLRYFIRPINSAPSSFTVSPINFTEKPDPTIIKPPTTTSTLDLGDVKELFSSVPTTKLLRSSITLQMAALEPMVDLGMWVLNSRIMETPGLREVILGTVKHTFFEHFCAGENPDDACQAVLKLWDAGLRGMLDYGLEHAADNESCDRNLEGFFQTVESTKSLPPSSVSSVIAKITAICPPDLLKRVSDLLRWEYRENSSSLPWKLDTLPILSDCSPFYHTLEKPEPLTPQEEHDLHLAHQRLLKLCQKCLEANVPLAIDAEDTSIQPSIDYFTYSAAIVYNKDNNPVIFGTIQAYLKDSKERLLRTTKAAEKMGVPMGVKLVRGAYMSSERQLASSLGVESPIHNTIQQTHACYNECAAFMLEKISNASGAVVLATHNVESGKMAAAKARDLGIGLENQKLQFAQLYGMADTLSFGLRKAGFQVSKYLAFGPLQQLMPFLLRRAEENRGLLSSSTLDRQLMRKELKRRLTATIL</sequence>
<dbReference type="EC" id="1.5.5.2" evidence="2 5"/>
<protein>
    <recommendedName>
        <fullName evidence="2 5">Proline dehydrogenase</fullName>
        <ecNumber evidence="2 5">1.5.5.2</ecNumber>
    </recommendedName>
</protein>
<feature type="domain" description="Proline dehydrogenase" evidence="6">
    <location>
        <begin position="134"/>
        <end position="463"/>
    </location>
</feature>
<comment type="catalytic activity">
    <reaction evidence="5">
        <text>L-proline + a quinone = (S)-1-pyrroline-5-carboxylate + a quinol + H(+)</text>
        <dbReference type="Rhea" id="RHEA:23784"/>
        <dbReference type="ChEBI" id="CHEBI:15378"/>
        <dbReference type="ChEBI" id="CHEBI:17388"/>
        <dbReference type="ChEBI" id="CHEBI:24646"/>
        <dbReference type="ChEBI" id="CHEBI:60039"/>
        <dbReference type="ChEBI" id="CHEBI:132124"/>
        <dbReference type="EC" id="1.5.5.2"/>
    </reaction>
</comment>
<keyword evidence="5" id="KW-0274">FAD</keyword>
<keyword evidence="3 5" id="KW-0560">Oxidoreductase</keyword>
<dbReference type="SUPFAM" id="SSF51730">
    <property type="entry name" value="FAD-linked oxidoreductase"/>
    <property type="match status" value="1"/>
</dbReference>
<dbReference type="PANTHER" id="PTHR13914:SF0">
    <property type="entry name" value="PROLINE DEHYDROGENASE 1, MITOCHONDRIAL"/>
    <property type="match status" value="1"/>
</dbReference>
<evidence type="ECO:0000256" key="1">
    <source>
        <dbReference type="ARBA" id="ARBA00005869"/>
    </source>
</evidence>
<keyword evidence="4 5" id="KW-0642">Proline metabolism</keyword>
<dbReference type="GO" id="GO:0010133">
    <property type="term" value="P:L-proline catabolic process to L-glutamate"/>
    <property type="evidence" value="ECO:0007669"/>
    <property type="project" value="TreeGrafter"/>
</dbReference>
<evidence type="ECO:0000256" key="3">
    <source>
        <dbReference type="ARBA" id="ARBA00023002"/>
    </source>
</evidence>
<dbReference type="Gene3D" id="3.20.20.220">
    <property type="match status" value="1"/>
</dbReference>
<evidence type="ECO:0000313" key="8">
    <source>
        <dbReference type="Proteomes" id="UP000325577"/>
    </source>
</evidence>
<dbReference type="GO" id="GO:0004657">
    <property type="term" value="F:proline dehydrogenase activity"/>
    <property type="evidence" value="ECO:0007669"/>
    <property type="project" value="UniProtKB-EC"/>
</dbReference>
<dbReference type="InterPro" id="IPR015659">
    <property type="entry name" value="Proline_oxidase"/>
</dbReference>
<comment type="similarity">
    <text evidence="1 5">Belongs to the proline oxidase family.</text>
</comment>
<proteinExistence type="inferred from homology"/>
<name>A0A5J5AK14_9ASTE</name>
<dbReference type="EMBL" id="CM018043">
    <property type="protein sequence ID" value="KAA8530519.1"/>
    <property type="molecule type" value="Genomic_DNA"/>
</dbReference>
<comment type="function">
    <text evidence="5">Converts proline to delta-1-pyrroline-5-carboxylate.</text>
</comment>
<dbReference type="InterPro" id="IPR002872">
    <property type="entry name" value="Proline_DH_dom"/>
</dbReference>
<gene>
    <name evidence="7" type="ORF">F0562_005228</name>
</gene>
<dbReference type="PANTHER" id="PTHR13914">
    <property type="entry name" value="PROLINE OXIDASE"/>
    <property type="match status" value="1"/>
</dbReference>
<evidence type="ECO:0000256" key="5">
    <source>
        <dbReference type="RuleBase" id="RU364054"/>
    </source>
</evidence>
<dbReference type="GO" id="GO:0005739">
    <property type="term" value="C:mitochondrion"/>
    <property type="evidence" value="ECO:0007669"/>
    <property type="project" value="TreeGrafter"/>
</dbReference>
<reference evidence="7 8" key="1">
    <citation type="submission" date="2019-09" db="EMBL/GenBank/DDBJ databases">
        <title>A chromosome-level genome assembly of the Chinese tupelo Nyssa sinensis.</title>
        <authorList>
            <person name="Yang X."/>
            <person name="Kang M."/>
            <person name="Yang Y."/>
            <person name="Xiong H."/>
            <person name="Wang M."/>
            <person name="Zhang Z."/>
            <person name="Wang Z."/>
            <person name="Wu H."/>
            <person name="Ma T."/>
            <person name="Liu J."/>
            <person name="Xi Z."/>
        </authorList>
    </citation>
    <scope>NUCLEOTIDE SEQUENCE [LARGE SCALE GENOMIC DNA]</scope>
    <source>
        <strain evidence="7">J267</strain>
        <tissue evidence="7">Leaf</tissue>
    </source>
</reference>
<evidence type="ECO:0000259" key="6">
    <source>
        <dbReference type="Pfam" id="PF01619"/>
    </source>
</evidence>
<evidence type="ECO:0000313" key="7">
    <source>
        <dbReference type="EMBL" id="KAA8530519.1"/>
    </source>
</evidence>